<dbReference type="InterPro" id="IPR012347">
    <property type="entry name" value="Ferritin-like"/>
</dbReference>
<dbReference type="InterPro" id="IPR025419">
    <property type="entry name" value="DUF4142"/>
</dbReference>
<protein>
    <submittedName>
        <fullName evidence="4">DUF4142 domain-containing protein</fullName>
    </submittedName>
</protein>
<proteinExistence type="predicted"/>
<dbReference type="AlphaFoldDB" id="A0A2T1HUU8"/>
<accession>A0A2T1HUU8</accession>
<dbReference type="EMBL" id="PVZS01000008">
    <property type="protein sequence ID" value="PSC05414.1"/>
    <property type="molecule type" value="Genomic_DNA"/>
</dbReference>
<sequence length="171" mass="18031">MRGTVLAVSAALALAFTAGPSLAKDQGAAAKTFITKAIQGNMAEVSMGQLAQQNGQSDSVKQFGQMLATDHGAANQKAQAVAQQMGVQVPTEPSKKQLADYNKMQKLNGAAFDKAFAQHMVADHKKDIAEYKKAAKMQGDPAGDYANQTLPDLEKHLQAAQQLQKGGGKSM</sequence>
<dbReference type="PANTHER" id="PTHR38593">
    <property type="entry name" value="BLR2558 PROTEIN"/>
    <property type="match status" value="1"/>
</dbReference>
<dbReference type="Proteomes" id="UP000239772">
    <property type="component" value="Unassembled WGS sequence"/>
</dbReference>
<feature type="chain" id="PRO_5015692575" evidence="2">
    <location>
        <begin position="24"/>
        <end position="171"/>
    </location>
</feature>
<dbReference type="Pfam" id="PF13628">
    <property type="entry name" value="DUF4142"/>
    <property type="match status" value="1"/>
</dbReference>
<feature type="region of interest" description="Disordered" evidence="1">
    <location>
        <begin position="133"/>
        <end position="152"/>
    </location>
</feature>
<reference evidence="5" key="1">
    <citation type="submission" date="2018-03" db="EMBL/GenBank/DDBJ databases">
        <authorList>
            <person name="Sun L."/>
            <person name="Liu H."/>
            <person name="Chen W."/>
            <person name="Huang K."/>
            <person name="Liu W."/>
            <person name="Gao X."/>
        </authorList>
    </citation>
    <scope>NUCLEOTIDE SEQUENCE [LARGE SCALE GENOMIC DNA]</scope>
    <source>
        <strain evidence="5">SH9</strain>
    </source>
</reference>
<dbReference type="PANTHER" id="PTHR38593:SF1">
    <property type="entry name" value="BLR2558 PROTEIN"/>
    <property type="match status" value="1"/>
</dbReference>
<evidence type="ECO:0000256" key="1">
    <source>
        <dbReference type="SAM" id="MobiDB-lite"/>
    </source>
</evidence>
<comment type="caution">
    <text evidence="4">The sequence shown here is derived from an EMBL/GenBank/DDBJ whole genome shotgun (WGS) entry which is preliminary data.</text>
</comment>
<evidence type="ECO:0000256" key="2">
    <source>
        <dbReference type="SAM" id="SignalP"/>
    </source>
</evidence>
<feature type="domain" description="DUF4142" evidence="3">
    <location>
        <begin position="30"/>
        <end position="163"/>
    </location>
</feature>
<gene>
    <name evidence="4" type="ORF">SLNSH_09490</name>
</gene>
<keyword evidence="2" id="KW-0732">Signal</keyword>
<dbReference type="OrthoDB" id="9101320at2"/>
<feature type="signal peptide" evidence="2">
    <location>
        <begin position="1"/>
        <end position="23"/>
    </location>
</feature>
<evidence type="ECO:0000313" key="4">
    <source>
        <dbReference type="EMBL" id="PSC05414.1"/>
    </source>
</evidence>
<evidence type="ECO:0000259" key="3">
    <source>
        <dbReference type="Pfam" id="PF13628"/>
    </source>
</evidence>
<name>A0A2T1HUU8_9HYPH</name>
<dbReference type="Gene3D" id="1.20.1260.10">
    <property type="match status" value="1"/>
</dbReference>
<evidence type="ECO:0000313" key="5">
    <source>
        <dbReference type="Proteomes" id="UP000239772"/>
    </source>
</evidence>
<organism evidence="4 5">
    <name type="scientific">Alsobacter soli</name>
    <dbReference type="NCBI Taxonomy" id="2109933"/>
    <lineage>
        <taxon>Bacteria</taxon>
        <taxon>Pseudomonadati</taxon>
        <taxon>Pseudomonadota</taxon>
        <taxon>Alphaproteobacteria</taxon>
        <taxon>Hyphomicrobiales</taxon>
        <taxon>Alsobacteraceae</taxon>
        <taxon>Alsobacter</taxon>
    </lineage>
</organism>
<keyword evidence="5" id="KW-1185">Reference proteome</keyword>